<feature type="transmembrane region" description="Helical" evidence="8">
    <location>
        <begin position="36"/>
        <end position="58"/>
    </location>
</feature>
<dbReference type="GO" id="GO:0004222">
    <property type="term" value="F:metalloendopeptidase activity"/>
    <property type="evidence" value="ECO:0007669"/>
    <property type="project" value="UniProtKB-EC"/>
</dbReference>
<dbReference type="EMBL" id="CP119962">
    <property type="protein sequence ID" value="WFD40027.1"/>
    <property type="molecule type" value="Genomic_DNA"/>
</dbReference>
<dbReference type="PANTHER" id="PTHR11733">
    <property type="entry name" value="ZINC METALLOPROTEASE FAMILY M13 NEPRILYSIN-RELATED"/>
    <property type="match status" value="1"/>
</dbReference>
<evidence type="ECO:0000256" key="2">
    <source>
        <dbReference type="ARBA" id="ARBA00007357"/>
    </source>
</evidence>
<keyword evidence="4" id="KW-0479">Metal-binding</keyword>
<dbReference type="PRINTS" id="PR00786">
    <property type="entry name" value="NEPRILYSIN"/>
</dbReference>
<dbReference type="InterPro" id="IPR024079">
    <property type="entry name" value="MetalloPept_cat_dom_sf"/>
</dbReference>
<comment type="cofactor">
    <cofactor evidence="1">
        <name>Zn(2+)</name>
        <dbReference type="ChEBI" id="CHEBI:29105"/>
    </cofactor>
</comment>
<accession>A0AAF0F846</accession>
<sequence length="759" mass="83980">MPEESPLLGGAGRPASVFQKCKRTARRACDAVARSGVWRLAVLVLAVVNVWALLHVVVRRLPRATPVADDVCESETCVDAAYTMIHSLNETADPCEDFFAFATGGWQASHPIPKDQGAYEAFQVVEDANDKVMRRILTDLPASNKVDQQNLGTLRTFYGACMNTDAQDKLGTAPLLDEFRALHSVLTDSKAPLADTLAWLHARGYDALFSSDISGDAGKAPLLAIPEVSPGGLGLPDPAYYEDKKAVDMYRDLIVDAVRALHKEAHSSLLPMDMDADAVALAIVAFEAEVAKITPDMVELSDPVGIYNPISPAALEKMAPAVDWRTYFKRMSGERATPKSVIIASPAYMKKLSKLLETTPKNTVHAYLYWTVVRDAGRFLGPNVTLGEPARRLNRFARGVDVDVRDNRESQCLKATNSALGLMSGRFFVQEAFGFDSKTQVERIIDQIRKAFYRRLHTIPWLDGETRKAALRKAEWVAIEVGYPTVPNTESATSIRDWYADLAVGDAYFANRLAARKFEVAQQWARLGGEILTGMSAAMVPSEVNAFYNPPHNEIVFPAGILQAPFFHPRWPMYMQYGAFGAVAGHELSHAFDPNGRLYDAEGLLHDWWTPRTASEFHARQKCIEEQYGNYTIDDGEGHQLHLQSRFSVGEDVADAGGIAQSYRAWRHQLASDPAAAAQNKRLPGLSNYTPEQIFFLAYGATWASNVRTAEAVRLLRIDPHSPGKYRVNGVLANFPPFAEAFQCKRGTPMAPKERCEIW</sequence>
<keyword evidence="5 11" id="KW-0378">Hydrolase</keyword>
<dbReference type="PANTHER" id="PTHR11733:SF167">
    <property type="entry name" value="FI17812P1-RELATED"/>
    <property type="match status" value="1"/>
</dbReference>
<dbReference type="GO" id="GO:0046872">
    <property type="term" value="F:metal ion binding"/>
    <property type="evidence" value="ECO:0007669"/>
    <property type="project" value="UniProtKB-KW"/>
</dbReference>
<dbReference type="Pfam" id="PF05649">
    <property type="entry name" value="Peptidase_M13_N"/>
    <property type="match status" value="1"/>
</dbReference>
<evidence type="ECO:0000256" key="5">
    <source>
        <dbReference type="ARBA" id="ARBA00022801"/>
    </source>
</evidence>
<organism evidence="11 12">
    <name type="scientific">Malassezia japonica</name>
    <dbReference type="NCBI Taxonomy" id="223818"/>
    <lineage>
        <taxon>Eukaryota</taxon>
        <taxon>Fungi</taxon>
        <taxon>Dikarya</taxon>
        <taxon>Basidiomycota</taxon>
        <taxon>Ustilaginomycotina</taxon>
        <taxon>Malasseziomycetes</taxon>
        <taxon>Malasseziales</taxon>
        <taxon>Malasseziaceae</taxon>
        <taxon>Malassezia</taxon>
    </lineage>
</organism>
<gene>
    <name evidence="11" type="ORF">MJAP1_003009</name>
</gene>
<dbReference type="GO" id="GO:0005886">
    <property type="term" value="C:plasma membrane"/>
    <property type="evidence" value="ECO:0007669"/>
    <property type="project" value="TreeGrafter"/>
</dbReference>
<dbReference type="Gene3D" id="1.10.1380.10">
    <property type="entry name" value="Neutral endopeptidase , domain2"/>
    <property type="match status" value="1"/>
</dbReference>
<dbReference type="Proteomes" id="UP001217754">
    <property type="component" value="Chromosome 5"/>
</dbReference>
<evidence type="ECO:0000259" key="10">
    <source>
        <dbReference type="Pfam" id="PF05649"/>
    </source>
</evidence>
<keyword evidence="8" id="KW-0812">Transmembrane</keyword>
<keyword evidence="8" id="KW-0472">Membrane</keyword>
<keyword evidence="7" id="KW-0482">Metalloprotease</keyword>
<dbReference type="EC" id="3.4.24.71" evidence="11"/>
<dbReference type="AlphaFoldDB" id="A0AAF0F846"/>
<dbReference type="SUPFAM" id="SSF55486">
    <property type="entry name" value="Metalloproteases ('zincins'), catalytic domain"/>
    <property type="match status" value="1"/>
</dbReference>
<keyword evidence="8" id="KW-1133">Transmembrane helix</keyword>
<evidence type="ECO:0000256" key="4">
    <source>
        <dbReference type="ARBA" id="ARBA00022723"/>
    </source>
</evidence>
<comment type="similarity">
    <text evidence="2">Belongs to the peptidase M13 family.</text>
</comment>
<name>A0AAF0F846_9BASI</name>
<keyword evidence="3" id="KW-0645">Protease</keyword>
<keyword evidence="12" id="KW-1185">Reference proteome</keyword>
<dbReference type="InterPro" id="IPR000718">
    <property type="entry name" value="Peptidase_M13"/>
</dbReference>
<dbReference type="CDD" id="cd08662">
    <property type="entry name" value="M13"/>
    <property type="match status" value="1"/>
</dbReference>
<evidence type="ECO:0000256" key="1">
    <source>
        <dbReference type="ARBA" id="ARBA00001947"/>
    </source>
</evidence>
<evidence type="ECO:0000259" key="9">
    <source>
        <dbReference type="Pfam" id="PF01431"/>
    </source>
</evidence>
<protein>
    <submittedName>
        <fullName evidence="11">Endothelin-converting enzyme 1</fullName>
        <ecNumber evidence="11">3.4.24.71</ecNumber>
    </submittedName>
</protein>
<evidence type="ECO:0000256" key="3">
    <source>
        <dbReference type="ARBA" id="ARBA00022670"/>
    </source>
</evidence>
<dbReference type="RefSeq" id="XP_060122924.1">
    <property type="nucleotide sequence ID" value="XM_060266941.1"/>
</dbReference>
<dbReference type="Pfam" id="PF01431">
    <property type="entry name" value="Peptidase_M13"/>
    <property type="match status" value="1"/>
</dbReference>
<evidence type="ECO:0000256" key="6">
    <source>
        <dbReference type="ARBA" id="ARBA00022833"/>
    </source>
</evidence>
<dbReference type="InterPro" id="IPR042089">
    <property type="entry name" value="Peptidase_M13_dom_2"/>
</dbReference>
<feature type="domain" description="Peptidase M13 C-terminal" evidence="9">
    <location>
        <begin position="545"/>
        <end position="758"/>
    </location>
</feature>
<dbReference type="Gene3D" id="3.40.390.10">
    <property type="entry name" value="Collagenase (Catalytic Domain)"/>
    <property type="match status" value="1"/>
</dbReference>
<reference evidence="11" key="1">
    <citation type="submission" date="2023-03" db="EMBL/GenBank/DDBJ databases">
        <title>Mating type loci evolution in Malassezia.</title>
        <authorList>
            <person name="Coelho M.A."/>
        </authorList>
    </citation>
    <scope>NUCLEOTIDE SEQUENCE</scope>
    <source>
        <strain evidence="11">CBS 9431</strain>
    </source>
</reference>
<evidence type="ECO:0000313" key="11">
    <source>
        <dbReference type="EMBL" id="WFD40027.1"/>
    </source>
</evidence>
<dbReference type="GeneID" id="85226660"/>
<dbReference type="GO" id="GO:0016485">
    <property type="term" value="P:protein processing"/>
    <property type="evidence" value="ECO:0007669"/>
    <property type="project" value="TreeGrafter"/>
</dbReference>
<dbReference type="InterPro" id="IPR018497">
    <property type="entry name" value="Peptidase_M13_C"/>
</dbReference>
<feature type="domain" description="Peptidase M13 N-terminal" evidence="10">
    <location>
        <begin position="94"/>
        <end position="484"/>
    </location>
</feature>
<dbReference type="PROSITE" id="PS51885">
    <property type="entry name" value="NEPRILYSIN"/>
    <property type="match status" value="1"/>
</dbReference>
<evidence type="ECO:0000256" key="7">
    <source>
        <dbReference type="ARBA" id="ARBA00023049"/>
    </source>
</evidence>
<keyword evidence="6" id="KW-0862">Zinc</keyword>
<dbReference type="InterPro" id="IPR008753">
    <property type="entry name" value="Peptidase_M13_N"/>
</dbReference>
<evidence type="ECO:0000256" key="8">
    <source>
        <dbReference type="SAM" id="Phobius"/>
    </source>
</evidence>
<evidence type="ECO:0000313" key="12">
    <source>
        <dbReference type="Proteomes" id="UP001217754"/>
    </source>
</evidence>
<proteinExistence type="inferred from homology"/>